<dbReference type="HOGENOM" id="CLU_1712037_0_0_6"/>
<keyword evidence="2" id="KW-1185">Reference proteome</keyword>
<dbReference type="EMBL" id="CP000821">
    <property type="protein sequence ID" value="ABV37110.1"/>
    <property type="molecule type" value="Genomic_DNA"/>
</dbReference>
<evidence type="ECO:0000313" key="2">
    <source>
        <dbReference type="Proteomes" id="UP000002015"/>
    </source>
</evidence>
<name>A8FW87_SHESH</name>
<protein>
    <submittedName>
        <fullName evidence="1">Uncharacterized protein</fullName>
    </submittedName>
</protein>
<reference evidence="1 2" key="1">
    <citation type="submission" date="2007-08" db="EMBL/GenBank/DDBJ databases">
        <title>Complete sequence of Shewanella sediminis HAW-EB3.</title>
        <authorList>
            <consortium name="US DOE Joint Genome Institute"/>
            <person name="Copeland A."/>
            <person name="Lucas S."/>
            <person name="Lapidus A."/>
            <person name="Barry K."/>
            <person name="Glavina del Rio T."/>
            <person name="Dalin E."/>
            <person name="Tice H."/>
            <person name="Pitluck S."/>
            <person name="Chertkov O."/>
            <person name="Brettin T."/>
            <person name="Bruce D."/>
            <person name="Detter J.C."/>
            <person name="Han C."/>
            <person name="Schmutz J."/>
            <person name="Larimer F."/>
            <person name="Land M."/>
            <person name="Hauser L."/>
            <person name="Kyrpides N."/>
            <person name="Kim E."/>
            <person name="Zhao J.-S."/>
            <person name="Richardson P."/>
        </authorList>
    </citation>
    <scope>NUCLEOTIDE SEQUENCE [LARGE SCALE GENOMIC DNA]</scope>
    <source>
        <strain evidence="1 2">HAW-EB3</strain>
    </source>
</reference>
<dbReference type="AlphaFoldDB" id="A8FW87"/>
<gene>
    <name evidence="1" type="ordered locus">Ssed_2501</name>
</gene>
<sequence length="153" mass="17783">MINQEIKEARAKLHELIVSCSSDSCQLPLKSNGKYFVKMQTYIVSIQELDKLYASYHLPYFKHIRVISACVSILTKLSRLEPFKKTKEFIQRWCLPQSHGAALNHYSNFELTDHTSTIRQSLTSDVEDVNEEQRLAMLNLEYKSLCLSYQFVS</sequence>
<accession>A8FW87</accession>
<dbReference type="Proteomes" id="UP000002015">
    <property type="component" value="Chromosome"/>
</dbReference>
<evidence type="ECO:0000313" key="1">
    <source>
        <dbReference type="EMBL" id="ABV37110.1"/>
    </source>
</evidence>
<organism evidence="1 2">
    <name type="scientific">Shewanella sediminis (strain HAW-EB3)</name>
    <dbReference type="NCBI Taxonomy" id="425104"/>
    <lineage>
        <taxon>Bacteria</taxon>
        <taxon>Pseudomonadati</taxon>
        <taxon>Pseudomonadota</taxon>
        <taxon>Gammaproteobacteria</taxon>
        <taxon>Alteromonadales</taxon>
        <taxon>Shewanellaceae</taxon>
        <taxon>Shewanella</taxon>
    </lineage>
</organism>
<dbReference type="STRING" id="425104.Ssed_2501"/>
<proteinExistence type="predicted"/>
<dbReference type="KEGG" id="sse:Ssed_2501"/>